<protein>
    <recommendedName>
        <fullName evidence="1">SGNH hydrolase-type esterase domain-containing protein</fullName>
    </recommendedName>
</protein>
<keyword evidence="4" id="KW-1185">Reference proteome</keyword>
<organism evidence="2 4">
    <name type="scientific">Alteromonas australica</name>
    <dbReference type="NCBI Taxonomy" id="589873"/>
    <lineage>
        <taxon>Bacteria</taxon>
        <taxon>Pseudomonadati</taxon>
        <taxon>Pseudomonadota</taxon>
        <taxon>Gammaproteobacteria</taxon>
        <taxon>Alteromonadales</taxon>
        <taxon>Alteromonadaceae</taxon>
        <taxon>Alteromonas/Salinimonas group</taxon>
        <taxon>Alteromonas</taxon>
    </lineage>
</organism>
<dbReference type="eggNOG" id="COG2755">
    <property type="taxonomic scope" value="Bacteria"/>
</dbReference>
<dbReference type="Gene3D" id="3.40.50.1110">
    <property type="entry name" value="SGNH hydrolase"/>
    <property type="match status" value="1"/>
</dbReference>
<dbReference type="SUPFAM" id="SSF52266">
    <property type="entry name" value="SGNH hydrolase"/>
    <property type="match status" value="1"/>
</dbReference>
<reference evidence="3 5" key="2">
    <citation type="journal article" date="2018" name="Nat. Biotechnol.">
        <title>A standardized bacterial taxonomy based on genome phylogeny substantially revises the tree of life.</title>
        <authorList>
            <person name="Parks D.H."/>
            <person name="Chuvochina M."/>
            <person name="Waite D.W."/>
            <person name="Rinke C."/>
            <person name="Skarshewski A."/>
            <person name="Chaumeil P.A."/>
            <person name="Hugenholtz P."/>
        </authorList>
    </citation>
    <scope>NUCLEOTIDE SEQUENCE [LARGE SCALE GENOMIC DNA]</scope>
    <source>
        <strain evidence="3">UBA11978</strain>
    </source>
</reference>
<evidence type="ECO:0000313" key="4">
    <source>
        <dbReference type="Proteomes" id="UP000056090"/>
    </source>
</evidence>
<evidence type="ECO:0000313" key="5">
    <source>
        <dbReference type="Proteomes" id="UP000263517"/>
    </source>
</evidence>
<evidence type="ECO:0000313" key="2">
    <source>
        <dbReference type="EMBL" id="AIF99577.1"/>
    </source>
</evidence>
<dbReference type="EMBL" id="DNAN01000607">
    <property type="protein sequence ID" value="HAW77486.1"/>
    <property type="molecule type" value="Genomic_DNA"/>
</dbReference>
<accession>A0A075P8D3</accession>
<gene>
    <name evidence="3" type="ORF">DCW74_17365</name>
    <name evidence="2" type="ORF">EP13_13270</name>
</gene>
<reference evidence="2 4" key="1">
    <citation type="submission" date="2014-06" db="EMBL/GenBank/DDBJ databases">
        <title>Genomes of Alteromonas australica, a world apart.</title>
        <authorList>
            <person name="Gonzaga A."/>
            <person name="Lopez-Perez M."/>
            <person name="Rodriguez-Valera F."/>
        </authorList>
    </citation>
    <scope>NUCLEOTIDE SEQUENCE [LARGE SCALE GENOMIC DNA]</scope>
    <source>
        <strain evidence="2 4">H 17</strain>
    </source>
</reference>
<dbReference type="Pfam" id="PF13472">
    <property type="entry name" value="Lipase_GDSL_2"/>
    <property type="match status" value="1"/>
</dbReference>
<dbReference type="InterPro" id="IPR036514">
    <property type="entry name" value="SGNH_hydro_sf"/>
</dbReference>
<dbReference type="GeneID" id="78255873"/>
<dbReference type="KEGG" id="aal:EP13_13270"/>
<dbReference type="EMBL" id="CP008849">
    <property type="protein sequence ID" value="AIF99577.1"/>
    <property type="molecule type" value="Genomic_DNA"/>
</dbReference>
<dbReference type="Proteomes" id="UP000263517">
    <property type="component" value="Unassembled WGS sequence"/>
</dbReference>
<dbReference type="GO" id="GO:0016788">
    <property type="term" value="F:hydrolase activity, acting on ester bonds"/>
    <property type="evidence" value="ECO:0007669"/>
    <property type="project" value="UniProtKB-ARBA"/>
</dbReference>
<feature type="domain" description="SGNH hydrolase-type esterase" evidence="1">
    <location>
        <begin position="70"/>
        <end position="211"/>
    </location>
</feature>
<dbReference type="RefSeq" id="WP_044057655.1">
    <property type="nucleotide sequence ID" value="NZ_CALBIY010000102.1"/>
</dbReference>
<dbReference type="InterPro" id="IPR013830">
    <property type="entry name" value="SGNH_hydro"/>
</dbReference>
<name>A0A075P8D3_9ALTE</name>
<dbReference type="AlphaFoldDB" id="A0A075P8D3"/>
<evidence type="ECO:0000313" key="3">
    <source>
        <dbReference type="EMBL" id="HAW77486.1"/>
    </source>
</evidence>
<sequence length="229" mass="25470">MKNILIGILIAGILFVSFLYLDAKKMPSPQSYFVQSTHVFYKRLDRQYSHRTVLFIGDSLIQGLAVSEISKDAINFGIGTDTVGNVRARLSDYKSTSNTDCIFIGVGINDLIRGQSLASTLSEFSLLLASLSDHPRVIVGELLPVNSLSAKLKRIAGDISAFNLMLAEEIDKYDNVSLVKQYDIFLNDGNELSTIYHVGDGLHLNTSGNKLWIEHLKRQLPQHHCEVET</sequence>
<dbReference type="Proteomes" id="UP000056090">
    <property type="component" value="Chromosome"/>
</dbReference>
<proteinExistence type="predicted"/>
<evidence type="ECO:0000259" key="1">
    <source>
        <dbReference type="Pfam" id="PF13472"/>
    </source>
</evidence>